<protein>
    <submittedName>
        <fullName evidence="4">DNA utilization protein GntX</fullName>
    </submittedName>
</protein>
<name>A0A448HJN5_9ACTO</name>
<dbReference type="InterPro" id="IPR000836">
    <property type="entry name" value="PRTase_dom"/>
</dbReference>
<dbReference type="CDD" id="cd06223">
    <property type="entry name" value="PRTases_typeI"/>
    <property type="match status" value="1"/>
</dbReference>
<dbReference type="InterPro" id="IPR051910">
    <property type="entry name" value="ComF/GntX_DNA_util-trans"/>
</dbReference>
<dbReference type="Proteomes" id="UP000266895">
    <property type="component" value="Chromosome"/>
</dbReference>
<evidence type="ECO:0000313" key="5">
    <source>
        <dbReference type="Proteomes" id="UP000266895"/>
    </source>
</evidence>
<evidence type="ECO:0000259" key="3">
    <source>
        <dbReference type="Pfam" id="PF00156"/>
    </source>
</evidence>
<feature type="region of interest" description="Disordered" evidence="2">
    <location>
        <begin position="258"/>
        <end position="300"/>
    </location>
</feature>
<accession>A0A448HJN5</accession>
<dbReference type="OrthoDB" id="5242900at2"/>
<comment type="similarity">
    <text evidence="1">Belongs to the ComF/GntX family.</text>
</comment>
<organism evidence="4 5">
    <name type="scientific">Actinomyces howellii</name>
    <dbReference type="NCBI Taxonomy" id="52771"/>
    <lineage>
        <taxon>Bacteria</taxon>
        <taxon>Bacillati</taxon>
        <taxon>Actinomycetota</taxon>
        <taxon>Actinomycetes</taxon>
        <taxon>Actinomycetales</taxon>
        <taxon>Actinomycetaceae</taxon>
        <taxon>Actinomyces</taxon>
    </lineage>
</organism>
<dbReference type="KEGG" id="ahw:NCTC11636_02405"/>
<dbReference type="Gene3D" id="3.40.50.2020">
    <property type="match status" value="1"/>
</dbReference>
<dbReference type="RefSeq" id="WP_126383412.1">
    <property type="nucleotide sequence ID" value="NZ_LR134350.1"/>
</dbReference>
<evidence type="ECO:0000256" key="2">
    <source>
        <dbReference type="SAM" id="MobiDB-lite"/>
    </source>
</evidence>
<proteinExistence type="inferred from homology"/>
<gene>
    <name evidence="4" type="ORF">NCTC11636_02405</name>
</gene>
<evidence type="ECO:0000256" key="1">
    <source>
        <dbReference type="ARBA" id="ARBA00008007"/>
    </source>
</evidence>
<dbReference type="PANTHER" id="PTHR47505">
    <property type="entry name" value="DNA UTILIZATION PROTEIN YHGH"/>
    <property type="match status" value="1"/>
</dbReference>
<sequence>MSTGTGSRGPRRTRPRWAAAWSGTWQALAGPLLAALRLVLPPTCAGCGRWDTVLCAGCRELLRGPALPVHADAAVGLDVRSVALYAGPVRALVLRWKNGAREDLAEVLAEVGREAGRQWARSLGATTALVGQGPLLVVPAPSGRARRLRGRLVAADLADAVAQGAARGWCPPAPAAVLSVDLLRRRRGPAHQAGASARGRRRNRAVPPRVLAPVEGAAVLLVDDVVTTGATLGACARALEAAGARVLGALTVAATPPPGGPRGATLPPAVPVPGEQTAGAGGAGRERQGQEHRRRYVTRP</sequence>
<dbReference type="InterPro" id="IPR029057">
    <property type="entry name" value="PRTase-like"/>
</dbReference>
<dbReference type="EMBL" id="LR134350">
    <property type="protein sequence ID" value="VEG29932.1"/>
    <property type="molecule type" value="Genomic_DNA"/>
</dbReference>
<reference evidence="4 5" key="1">
    <citation type="submission" date="2018-12" db="EMBL/GenBank/DDBJ databases">
        <authorList>
            <consortium name="Pathogen Informatics"/>
        </authorList>
    </citation>
    <scope>NUCLEOTIDE SEQUENCE [LARGE SCALE GENOMIC DNA]</scope>
    <source>
        <strain evidence="4 5">NCTC11636</strain>
    </source>
</reference>
<dbReference type="Pfam" id="PF00156">
    <property type="entry name" value="Pribosyltran"/>
    <property type="match status" value="1"/>
</dbReference>
<feature type="domain" description="Phosphoribosyltransferase" evidence="3">
    <location>
        <begin position="201"/>
        <end position="255"/>
    </location>
</feature>
<dbReference type="SUPFAM" id="SSF53271">
    <property type="entry name" value="PRTase-like"/>
    <property type="match status" value="1"/>
</dbReference>
<keyword evidence="5" id="KW-1185">Reference proteome</keyword>
<dbReference type="PANTHER" id="PTHR47505:SF1">
    <property type="entry name" value="DNA UTILIZATION PROTEIN YHGH"/>
    <property type="match status" value="1"/>
</dbReference>
<evidence type="ECO:0000313" key="4">
    <source>
        <dbReference type="EMBL" id="VEG29932.1"/>
    </source>
</evidence>
<dbReference type="AlphaFoldDB" id="A0A448HJN5"/>